<dbReference type="GO" id="GO:0003677">
    <property type="term" value="F:DNA binding"/>
    <property type="evidence" value="ECO:0007669"/>
    <property type="project" value="InterPro"/>
</dbReference>
<dbReference type="Pfam" id="PF21960">
    <property type="entry name" value="RCF1-5-like_lid"/>
    <property type="match status" value="1"/>
</dbReference>
<dbReference type="GO" id="GO:0006261">
    <property type="term" value="P:DNA-templated DNA replication"/>
    <property type="evidence" value="ECO:0007669"/>
    <property type="project" value="TreeGrafter"/>
</dbReference>
<evidence type="ECO:0000256" key="2">
    <source>
        <dbReference type="ARBA" id="ARBA00022741"/>
    </source>
</evidence>
<proteinExistence type="predicted"/>
<reference evidence="4" key="1">
    <citation type="journal article" date="2014" name="Genome Biol. Evol.">
        <title>Pangenome evidence for extensive interdomain horizontal transfer affecting lineage core and shell genes in uncultured planktonic thaumarchaeota and euryarchaeota.</title>
        <authorList>
            <person name="Deschamps P."/>
            <person name="Zivanovic Y."/>
            <person name="Moreira D."/>
            <person name="Rodriguez-Valera F."/>
            <person name="Lopez-Garcia P."/>
        </authorList>
    </citation>
    <scope>NUCLEOTIDE SEQUENCE</scope>
</reference>
<dbReference type="PANTHER" id="PTHR11669">
    <property type="entry name" value="REPLICATION FACTOR C / DNA POLYMERASE III GAMMA-TAU SUBUNIT"/>
    <property type="match status" value="1"/>
</dbReference>
<dbReference type="Gene3D" id="3.40.50.300">
    <property type="entry name" value="P-loop containing nucleotide triphosphate hydrolases"/>
    <property type="match status" value="1"/>
</dbReference>
<evidence type="ECO:0000313" key="4">
    <source>
        <dbReference type="EMBL" id="AIF05608.1"/>
    </source>
</evidence>
<dbReference type="SUPFAM" id="SSF52540">
    <property type="entry name" value="P-loop containing nucleoside triphosphate hydrolases"/>
    <property type="match status" value="1"/>
</dbReference>
<dbReference type="GO" id="GO:0005663">
    <property type="term" value="C:DNA replication factor C complex"/>
    <property type="evidence" value="ECO:0007669"/>
    <property type="project" value="TreeGrafter"/>
</dbReference>
<dbReference type="GO" id="GO:0005524">
    <property type="term" value="F:ATP binding"/>
    <property type="evidence" value="ECO:0007669"/>
    <property type="project" value="UniProtKB-KW"/>
</dbReference>
<dbReference type="GO" id="GO:0006281">
    <property type="term" value="P:DNA repair"/>
    <property type="evidence" value="ECO:0007669"/>
    <property type="project" value="TreeGrafter"/>
</dbReference>
<evidence type="ECO:0000256" key="3">
    <source>
        <dbReference type="ARBA" id="ARBA00022840"/>
    </source>
</evidence>
<dbReference type="AlphaFoldDB" id="A0A075GV11"/>
<name>A0A075GV11_9EURY</name>
<dbReference type="InterPro" id="IPR050238">
    <property type="entry name" value="DNA_Rep/Repair_Clamp_Loader"/>
</dbReference>
<gene>
    <name evidence="4" type="primary">rfcS</name>
</gene>
<evidence type="ECO:0000256" key="1">
    <source>
        <dbReference type="ARBA" id="ARBA00022705"/>
    </source>
</evidence>
<dbReference type="Gene3D" id="1.20.272.10">
    <property type="match status" value="1"/>
</dbReference>
<dbReference type="InterPro" id="IPR008921">
    <property type="entry name" value="DNA_pol3_clamp-load_cplx_C"/>
</dbReference>
<organism evidence="4">
    <name type="scientific">uncultured marine group II/III euryarchaeote KM3_185_F09</name>
    <dbReference type="NCBI Taxonomy" id="1457950"/>
    <lineage>
        <taxon>Archaea</taxon>
        <taxon>Methanobacteriati</taxon>
        <taxon>Methanobacteriota</taxon>
        <taxon>environmental samples</taxon>
    </lineage>
</organism>
<keyword evidence="1" id="KW-0235">DNA replication</keyword>
<sequence>MPSWLQTHAPRRFDGLAASEQVRRTLTTISLSGNPPHLLITGPAGVGKTAAWRLVARQVLGPGWKATAHVLQARDLSGTSGAMGTFEKFLRPFGRGSSDTLAGRTSLEAFDREMWQSADAADPPPAGVELAPPETGVVPVSRLIVIEDADHLGPKRQPYLRRMMESEAATSRFIFTARAPSRIIDALRSRTQHIRVPAVETDRLDSILKQAAAKEGIKPAAGLIGDIIHVSGGNLRRALFTLELITHTGQEGDRSSVHRLVAASTLQGGRMMVEMALRGRVIKWRWEEQRGRKKRVQSGALAELDRLMNEQALDGDDIISQLHQVLSSGRLMLPDVLHDELLTSLARCDARLSRSSYPRLQFERFLHEVSEAGLRHGMAMA</sequence>
<dbReference type="PANTHER" id="PTHR11669:SF20">
    <property type="entry name" value="REPLICATION FACTOR C SUBUNIT 4"/>
    <property type="match status" value="1"/>
</dbReference>
<dbReference type="EMBL" id="KF900745">
    <property type="protein sequence ID" value="AIF05608.1"/>
    <property type="molecule type" value="Genomic_DNA"/>
</dbReference>
<dbReference type="SUPFAM" id="SSF48019">
    <property type="entry name" value="post-AAA+ oligomerization domain-like"/>
    <property type="match status" value="1"/>
</dbReference>
<protein>
    <submittedName>
        <fullName evidence="4">Replication factor C small subunit (RfcS)</fullName>
    </submittedName>
</protein>
<keyword evidence="3" id="KW-0067">ATP-binding</keyword>
<dbReference type="InterPro" id="IPR027417">
    <property type="entry name" value="P-loop_NTPase"/>
</dbReference>
<accession>A0A075GV11</accession>
<keyword evidence="2" id="KW-0547">Nucleotide-binding</keyword>
<dbReference type="GO" id="GO:0003689">
    <property type="term" value="F:DNA clamp loader activity"/>
    <property type="evidence" value="ECO:0007669"/>
    <property type="project" value="TreeGrafter"/>
</dbReference>